<dbReference type="Proteomes" id="UP000288227">
    <property type="component" value="Unassembled WGS sequence"/>
</dbReference>
<feature type="domain" description="SusD-like N-terminal" evidence="9">
    <location>
        <begin position="27"/>
        <end position="231"/>
    </location>
</feature>
<dbReference type="InterPro" id="IPR011990">
    <property type="entry name" value="TPR-like_helical_dom_sf"/>
</dbReference>
<dbReference type="InterPro" id="IPR033985">
    <property type="entry name" value="SusD-like_N"/>
</dbReference>
<organism evidence="10 11">
    <name type="scientific">Chryseotalea sanaruensis</name>
    <dbReference type="NCBI Taxonomy" id="2482724"/>
    <lineage>
        <taxon>Bacteria</taxon>
        <taxon>Pseudomonadati</taxon>
        <taxon>Bacteroidota</taxon>
        <taxon>Cytophagia</taxon>
        <taxon>Cytophagales</taxon>
        <taxon>Chryseotaleaceae</taxon>
        <taxon>Chryseotalea</taxon>
    </lineage>
</organism>
<evidence type="ECO:0000256" key="6">
    <source>
        <dbReference type="SAM" id="MobiDB-lite"/>
    </source>
</evidence>
<feature type="chain" id="PRO_5019432304" evidence="7">
    <location>
        <begin position="18"/>
        <end position="608"/>
    </location>
</feature>
<dbReference type="PROSITE" id="PS51257">
    <property type="entry name" value="PROKAR_LIPOPROTEIN"/>
    <property type="match status" value="1"/>
</dbReference>
<keyword evidence="3 7" id="KW-0732">Signal</keyword>
<dbReference type="Gene3D" id="1.25.40.390">
    <property type="match status" value="1"/>
</dbReference>
<evidence type="ECO:0000256" key="7">
    <source>
        <dbReference type="SAM" id="SignalP"/>
    </source>
</evidence>
<comment type="subcellular location">
    <subcellularLocation>
        <location evidence="1">Cell outer membrane</location>
    </subcellularLocation>
</comment>
<evidence type="ECO:0000313" key="11">
    <source>
        <dbReference type="Proteomes" id="UP000288227"/>
    </source>
</evidence>
<comment type="caution">
    <text evidence="10">The sequence shown here is derived from an EMBL/GenBank/DDBJ whole genome shotgun (WGS) entry which is preliminary data.</text>
</comment>
<reference evidence="10 11" key="1">
    <citation type="submission" date="2018-11" db="EMBL/GenBank/DDBJ databases">
        <title>Chryseotalea sanarue gen. nov., sp., nov., a member of the family Cytophagaceae, isolated from a brackish lake in Hamamatsu Japan.</title>
        <authorList>
            <person name="Maejima Y."/>
            <person name="Iino T."/>
            <person name="Muraguchi Y."/>
            <person name="Fukuda K."/>
            <person name="Ohkuma M."/>
            <person name="Moriuchi R."/>
            <person name="Dohra H."/>
            <person name="Kimbara K."/>
            <person name="Shintani M."/>
        </authorList>
    </citation>
    <scope>NUCLEOTIDE SEQUENCE [LARGE SCALE GENOMIC DNA]</scope>
    <source>
        <strain evidence="10 11">Ys</strain>
    </source>
</reference>
<evidence type="ECO:0000259" key="8">
    <source>
        <dbReference type="Pfam" id="PF07980"/>
    </source>
</evidence>
<evidence type="ECO:0000313" key="10">
    <source>
        <dbReference type="EMBL" id="GCC50319.1"/>
    </source>
</evidence>
<evidence type="ECO:0000256" key="2">
    <source>
        <dbReference type="ARBA" id="ARBA00006275"/>
    </source>
</evidence>
<sequence length="608" mass="66292">MKSTVKKYITIACTLLAVLTIGCNDVLDEQPRSALVPDFFRTGQGLNAGITAAYASFRYFYANEGGMNTTVYGTDEFTHGQQQTNPILSVYGPQLNPSNGSGPAWARAYPAINTCNGIVDLGSEATDLTVVQRNALIAEAKFIRAQWYFILVQTYGGASLDLGSGPLRFNSNTSSFATRASLADIYAAIVQDLVDITDGANSDDLPNAKPTATPGRVWRASALHLLSKVYLTRAYTSVAVAGDFQNAYTTAMDLINNSASYGVSLLPDYASVHQQGNENNAETLFQVNWIDNTTFNNNTAFGGPAYQNVSLFLFRCFYNQNVPGMVRDIANGRSFVRYKPTAWLLNTAFADKINDSRFEKSFQSVWYVNSTTTLNPKGLALGDTAMWIVPNHLAAAVEPTKDSRRYVVFLPNSATNPGTYFGPSGAGYADYAGYNDGQNKYYPSLKKYNSTQPRSGNDVNIASVRPFIVYRFAETYLIAAEAGLQSGQSVADMANLINVVRSRAGDTAPAKAALTATTLADLTANGIDYILDERARELCGEQMRWFDLVRTGKLIDRLTLYNSTPARPGAQVPNPLPHHILRPIPQSQIDASVDPNSPDGKYPQNPNY</sequence>
<dbReference type="Pfam" id="PF14322">
    <property type="entry name" value="SusD-like_3"/>
    <property type="match status" value="1"/>
</dbReference>
<dbReference type="AlphaFoldDB" id="A0A401U611"/>
<dbReference type="InterPro" id="IPR012944">
    <property type="entry name" value="SusD_RagB_dom"/>
</dbReference>
<evidence type="ECO:0000256" key="5">
    <source>
        <dbReference type="ARBA" id="ARBA00023237"/>
    </source>
</evidence>
<proteinExistence type="inferred from homology"/>
<dbReference type="RefSeq" id="WP_127120961.1">
    <property type="nucleotide sequence ID" value="NZ_BHXQ01000001.1"/>
</dbReference>
<accession>A0A401U611</accession>
<feature type="signal peptide" evidence="7">
    <location>
        <begin position="1"/>
        <end position="17"/>
    </location>
</feature>
<evidence type="ECO:0000259" key="9">
    <source>
        <dbReference type="Pfam" id="PF14322"/>
    </source>
</evidence>
<feature type="domain" description="RagB/SusD" evidence="8">
    <location>
        <begin position="401"/>
        <end position="608"/>
    </location>
</feature>
<evidence type="ECO:0000256" key="4">
    <source>
        <dbReference type="ARBA" id="ARBA00023136"/>
    </source>
</evidence>
<evidence type="ECO:0000256" key="1">
    <source>
        <dbReference type="ARBA" id="ARBA00004442"/>
    </source>
</evidence>
<dbReference type="SUPFAM" id="SSF48452">
    <property type="entry name" value="TPR-like"/>
    <property type="match status" value="1"/>
</dbReference>
<comment type="similarity">
    <text evidence="2">Belongs to the SusD family.</text>
</comment>
<keyword evidence="4" id="KW-0472">Membrane</keyword>
<dbReference type="EMBL" id="BHXQ01000001">
    <property type="protein sequence ID" value="GCC50319.1"/>
    <property type="molecule type" value="Genomic_DNA"/>
</dbReference>
<gene>
    <name evidence="10" type="ORF">SanaruYs_05340</name>
</gene>
<protein>
    <submittedName>
        <fullName evidence="10">RagB/SusD family nutrient uptake outer membrane protein</fullName>
    </submittedName>
</protein>
<keyword evidence="11" id="KW-1185">Reference proteome</keyword>
<dbReference type="OrthoDB" id="906516at2"/>
<dbReference type="GO" id="GO:0009279">
    <property type="term" value="C:cell outer membrane"/>
    <property type="evidence" value="ECO:0007669"/>
    <property type="project" value="UniProtKB-SubCell"/>
</dbReference>
<feature type="region of interest" description="Disordered" evidence="6">
    <location>
        <begin position="588"/>
        <end position="608"/>
    </location>
</feature>
<dbReference type="Pfam" id="PF07980">
    <property type="entry name" value="SusD_RagB"/>
    <property type="match status" value="1"/>
</dbReference>
<keyword evidence="5" id="KW-0998">Cell outer membrane</keyword>
<name>A0A401U611_9BACT</name>
<evidence type="ECO:0000256" key="3">
    <source>
        <dbReference type="ARBA" id="ARBA00022729"/>
    </source>
</evidence>